<dbReference type="EMBL" id="MCFI01000022">
    <property type="protein sequence ID" value="ORY76625.1"/>
    <property type="molecule type" value="Genomic_DNA"/>
</dbReference>
<dbReference type="AlphaFoldDB" id="A0A1Y2F0X9"/>
<feature type="chain" id="PRO_5012576044" evidence="1">
    <location>
        <begin position="19"/>
        <end position="169"/>
    </location>
</feature>
<accession>A0A1Y2F0X9</accession>
<organism evidence="2 3">
    <name type="scientific">Protomyces lactucae-debilis</name>
    <dbReference type="NCBI Taxonomy" id="2754530"/>
    <lineage>
        <taxon>Eukaryota</taxon>
        <taxon>Fungi</taxon>
        <taxon>Dikarya</taxon>
        <taxon>Ascomycota</taxon>
        <taxon>Taphrinomycotina</taxon>
        <taxon>Taphrinomycetes</taxon>
        <taxon>Taphrinales</taxon>
        <taxon>Protomycetaceae</taxon>
        <taxon>Protomyces</taxon>
    </lineage>
</organism>
<evidence type="ECO:0000256" key="1">
    <source>
        <dbReference type="SAM" id="SignalP"/>
    </source>
</evidence>
<evidence type="ECO:0000313" key="2">
    <source>
        <dbReference type="EMBL" id="ORY76625.1"/>
    </source>
</evidence>
<evidence type="ECO:0000313" key="3">
    <source>
        <dbReference type="Proteomes" id="UP000193685"/>
    </source>
</evidence>
<dbReference type="Proteomes" id="UP000193685">
    <property type="component" value="Unassembled WGS sequence"/>
</dbReference>
<sequence>MLSQSLLTSLAFSTLIVAQPTESEMKTQNSIHFPSKTQLVECKNQEGYISVKANDMAIWFKDDDVVFPYSQKKYGAIPQTCLRSGLDLVVVTKTVPCQSSQQGDYYQDDVTTPGNDYCHVSLWGWKKSDGHETLIKDIKARAICAITTTDAPQIRGPVNTPCETVDHQN</sequence>
<dbReference type="GeneID" id="63787321"/>
<comment type="caution">
    <text evidence="2">The sequence shown here is derived from an EMBL/GenBank/DDBJ whole genome shotgun (WGS) entry which is preliminary data.</text>
</comment>
<gene>
    <name evidence="2" type="ORF">BCR37DRAFT_389342</name>
</gene>
<feature type="signal peptide" evidence="1">
    <location>
        <begin position="1"/>
        <end position="18"/>
    </location>
</feature>
<keyword evidence="1" id="KW-0732">Signal</keyword>
<dbReference type="RefSeq" id="XP_040722705.1">
    <property type="nucleotide sequence ID" value="XM_040870722.1"/>
</dbReference>
<keyword evidence="3" id="KW-1185">Reference proteome</keyword>
<protein>
    <submittedName>
        <fullName evidence="2">Uncharacterized protein</fullName>
    </submittedName>
</protein>
<name>A0A1Y2F0X9_PROLT</name>
<proteinExistence type="predicted"/>
<reference evidence="2 3" key="1">
    <citation type="submission" date="2016-07" db="EMBL/GenBank/DDBJ databases">
        <title>Pervasive Adenine N6-methylation of Active Genes in Fungi.</title>
        <authorList>
            <consortium name="DOE Joint Genome Institute"/>
            <person name="Mondo S.J."/>
            <person name="Dannebaum R.O."/>
            <person name="Kuo R.C."/>
            <person name="Labutti K."/>
            <person name="Haridas S."/>
            <person name="Kuo A."/>
            <person name="Salamov A."/>
            <person name="Ahrendt S.R."/>
            <person name="Lipzen A."/>
            <person name="Sullivan W."/>
            <person name="Andreopoulos W.B."/>
            <person name="Clum A."/>
            <person name="Lindquist E."/>
            <person name="Daum C."/>
            <person name="Ramamoorthy G.K."/>
            <person name="Gryganskyi A."/>
            <person name="Culley D."/>
            <person name="Magnuson J.K."/>
            <person name="James T.Y."/>
            <person name="O'Malley M.A."/>
            <person name="Stajich J.E."/>
            <person name="Spatafora J.W."/>
            <person name="Visel A."/>
            <person name="Grigoriev I.V."/>
        </authorList>
    </citation>
    <scope>NUCLEOTIDE SEQUENCE [LARGE SCALE GENOMIC DNA]</scope>
    <source>
        <strain evidence="2 3">12-1054</strain>
    </source>
</reference>